<name>A0A7K1FH72_9ACTN</name>
<comment type="caution">
    <text evidence="1">The sequence shown here is derived from an EMBL/GenBank/DDBJ whole genome shotgun (WGS) entry which is preliminary data.</text>
</comment>
<reference evidence="1 2" key="1">
    <citation type="submission" date="2019-11" db="EMBL/GenBank/DDBJ databases">
        <authorList>
            <person name="Jiang L.-Q."/>
        </authorList>
    </citation>
    <scope>NUCLEOTIDE SEQUENCE [LARGE SCALE GENOMIC DNA]</scope>
    <source>
        <strain evidence="1 2">YIM 132087</strain>
    </source>
</reference>
<dbReference type="InterPro" id="IPR033437">
    <property type="entry name" value="DUF5130"/>
</dbReference>
<proteinExistence type="predicted"/>
<organism evidence="1 2">
    <name type="scientific">Nakamurella alba</name>
    <dbReference type="NCBI Taxonomy" id="2665158"/>
    <lineage>
        <taxon>Bacteria</taxon>
        <taxon>Bacillati</taxon>
        <taxon>Actinomycetota</taxon>
        <taxon>Actinomycetes</taxon>
        <taxon>Nakamurellales</taxon>
        <taxon>Nakamurellaceae</taxon>
        <taxon>Nakamurella</taxon>
    </lineage>
</organism>
<dbReference type="Proteomes" id="UP000460221">
    <property type="component" value="Unassembled WGS sequence"/>
</dbReference>
<gene>
    <name evidence="1" type="ORF">GIS00_05900</name>
</gene>
<dbReference type="Gene3D" id="3.10.310.50">
    <property type="match status" value="1"/>
</dbReference>
<accession>A0A7K1FH72</accession>
<evidence type="ECO:0000313" key="2">
    <source>
        <dbReference type="Proteomes" id="UP000460221"/>
    </source>
</evidence>
<dbReference type="AlphaFoldDB" id="A0A7K1FH72"/>
<dbReference type="EMBL" id="WLYK01000001">
    <property type="protein sequence ID" value="MTD13477.1"/>
    <property type="molecule type" value="Genomic_DNA"/>
</dbReference>
<evidence type="ECO:0000313" key="1">
    <source>
        <dbReference type="EMBL" id="MTD13477.1"/>
    </source>
</evidence>
<dbReference type="Pfam" id="PF17174">
    <property type="entry name" value="DUF5130"/>
    <property type="match status" value="1"/>
</dbReference>
<keyword evidence="2" id="KW-1185">Reference proteome</keyword>
<sequence>MAHGEVVAATQAVTPWKPATVGPVGYTDLPLESHGLVLLDEVIAAAETATGLRFSAYLGDLGTDTRATAESLLDGLGADAPYAVLVAISPGQRAVEIVTGAAAARRLTDRGSRLAVLNVVSRAADGDLLGALTNGIRTLADQAGILPERSGW</sequence>
<protein>
    <submittedName>
        <fullName evidence="1">DUF5130 family protein</fullName>
    </submittedName>
</protein>